<name>A0AAV6RDE1_SOLSE</name>
<dbReference type="EMBL" id="JAGKHQ010000012">
    <property type="protein sequence ID" value="KAG7502734.1"/>
    <property type="molecule type" value="Genomic_DNA"/>
</dbReference>
<feature type="compositionally biased region" description="Basic and acidic residues" evidence="1">
    <location>
        <begin position="206"/>
        <end position="263"/>
    </location>
</feature>
<keyword evidence="3" id="KW-1185">Reference proteome</keyword>
<accession>A0AAV6RDE1</accession>
<organism evidence="2 3">
    <name type="scientific">Solea senegalensis</name>
    <name type="common">Senegalese sole</name>
    <dbReference type="NCBI Taxonomy" id="28829"/>
    <lineage>
        <taxon>Eukaryota</taxon>
        <taxon>Metazoa</taxon>
        <taxon>Chordata</taxon>
        <taxon>Craniata</taxon>
        <taxon>Vertebrata</taxon>
        <taxon>Euteleostomi</taxon>
        <taxon>Actinopterygii</taxon>
        <taxon>Neopterygii</taxon>
        <taxon>Teleostei</taxon>
        <taxon>Neoteleostei</taxon>
        <taxon>Acanthomorphata</taxon>
        <taxon>Carangaria</taxon>
        <taxon>Pleuronectiformes</taxon>
        <taxon>Pleuronectoidei</taxon>
        <taxon>Soleidae</taxon>
        <taxon>Solea</taxon>
    </lineage>
</organism>
<feature type="compositionally biased region" description="Basic and acidic residues" evidence="1">
    <location>
        <begin position="279"/>
        <end position="289"/>
    </location>
</feature>
<feature type="compositionally biased region" description="Basic and acidic residues" evidence="1">
    <location>
        <begin position="84"/>
        <end position="128"/>
    </location>
</feature>
<evidence type="ECO:0000313" key="3">
    <source>
        <dbReference type="Proteomes" id="UP000693946"/>
    </source>
</evidence>
<sequence length="344" mass="39609">MASWWTAVDRLDRLDSLGTEDNSIMSRMIQAVGLFGDILSLEDTMEPMFSGVRRSSDSKEEEEEEEMLGQAPVQGAMKTMMMMEDNKDGKVENEGDAPQGHEEERKHQKDGQEGEEMIKGANEEKKTEEVEEEEGRVEKKEVDEEMDHVEVLMERGRMEEEEDREDEEEVEENEEQKELKEGEEEERGEGGGIVAEEEENEDEEVEKGTTSEMQRYKDGKIGGKGDEDTVEKEGRMDENVVKTEGSEVKVDVKEEKEERKQEKEEENSETSSSCSPETLSHETSPERHTAPRSPRRRLQGNVMEDKRQKTEGRQASKYKSVSYRRIQRGNTRHRVDAFEALMNL</sequence>
<feature type="compositionally biased region" description="Basic and acidic residues" evidence="1">
    <location>
        <begin position="136"/>
        <end position="158"/>
    </location>
</feature>
<reference evidence="2 3" key="1">
    <citation type="journal article" date="2021" name="Sci. Rep.">
        <title>Chromosome anchoring in Senegalese sole (Solea senegalensis) reveals sex-associated markers and genome rearrangements in flatfish.</title>
        <authorList>
            <person name="Guerrero-Cozar I."/>
            <person name="Gomez-Garrido J."/>
            <person name="Berbel C."/>
            <person name="Martinez-Blanch J.F."/>
            <person name="Alioto T."/>
            <person name="Claros M.G."/>
            <person name="Gagnaire P.A."/>
            <person name="Manchado M."/>
        </authorList>
    </citation>
    <scope>NUCLEOTIDE SEQUENCE [LARGE SCALE GENOMIC DNA]</scope>
    <source>
        <strain evidence="2">Sse05_10M</strain>
    </source>
</reference>
<feature type="compositionally biased region" description="Acidic residues" evidence="1">
    <location>
        <begin position="195"/>
        <end position="205"/>
    </location>
</feature>
<evidence type="ECO:0000313" key="2">
    <source>
        <dbReference type="EMBL" id="KAG7502734.1"/>
    </source>
</evidence>
<evidence type="ECO:0000256" key="1">
    <source>
        <dbReference type="SAM" id="MobiDB-lite"/>
    </source>
</evidence>
<proteinExistence type="predicted"/>
<feature type="compositionally biased region" description="Basic and acidic residues" evidence="1">
    <location>
        <begin position="303"/>
        <end position="314"/>
    </location>
</feature>
<dbReference type="Proteomes" id="UP000693946">
    <property type="component" value="Linkage Group LG2"/>
</dbReference>
<protein>
    <submittedName>
        <fullName evidence="2">Uncharacterized protein</fullName>
    </submittedName>
</protein>
<feature type="region of interest" description="Disordered" evidence="1">
    <location>
        <begin position="50"/>
        <end position="327"/>
    </location>
</feature>
<dbReference type="AlphaFoldDB" id="A0AAV6RDE1"/>
<feature type="compositionally biased region" description="Low complexity" evidence="1">
    <location>
        <begin position="269"/>
        <end position="278"/>
    </location>
</feature>
<comment type="caution">
    <text evidence="2">The sequence shown here is derived from an EMBL/GenBank/DDBJ whole genome shotgun (WGS) entry which is preliminary data.</text>
</comment>
<feature type="compositionally biased region" description="Acidic residues" evidence="1">
    <location>
        <begin position="159"/>
        <end position="187"/>
    </location>
</feature>
<gene>
    <name evidence="2" type="ORF">JOB18_025527</name>
</gene>